<dbReference type="GO" id="GO:0030036">
    <property type="term" value="P:actin cytoskeleton organization"/>
    <property type="evidence" value="ECO:0007669"/>
    <property type="project" value="TreeGrafter"/>
</dbReference>
<dbReference type="SMART" id="SM00325">
    <property type="entry name" value="RhoGEF"/>
    <property type="match status" value="1"/>
</dbReference>
<dbReference type="SUPFAM" id="SSF50729">
    <property type="entry name" value="PH domain-like"/>
    <property type="match status" value="1"/>
</dbReference>
<dbReference type="InterPro" id="IPR015943">
    <property type="entry name" value="WD40/YVTN_repeat-like_dom_sf"/>
</dbReference>
<name>A0A1I8MS36_MUSDO</name>
<dbReference type="EnsemblMetazoa" id="MDOA007873-RB">
    <property type="protein sequence ID" value="MDOA007873-PB"/>
    <property type="gene ID" value="MDOA007873"/>
</dbReference>
<feature type="region of interest" description="Disordered" evidence="3">
    <location>
        <begin position="1044"/>
        <end position="1081"/>
    </location>
</feature>
<feature type="coiled-coil region" evidence="2">
    <location>
        <begin position="404"/>
        <end position="431"/>
    </location>
</feature>
<evidence type="ECO:0000256" key="1">
    <source>
        <dbReference type="ARBA" id="ARBA00022658"/>
    </source>
</evidence>
<keyword evidence="2" id="KW-0175">Coiled coil</keyword>
<feature type="domain" description="DH" evidence="4">
    <location>
        <begin position="108"/>
        <end position="296"/>
    </location>
</feature>
<organism evidence="5">
    <name type="scientific">Musca domestica</name>
    <name type="common">House fly</name>
    <dbReference type="NCBI Taxonomy" id="7370"/>
    <lineage>
        <taxon>Eukaryota</taxon>
        <taxon>Metazoa</taxon>
        <taxon>Ecdysozoa</taxon>
        <taxon>Arthropoda</taxon>
        <taxon>Hexapoda</taxon>
        <taxon>Insecta</taxon>
        <taxon>Pterygota</taxon>
        <taxon>Neoptera</taxon>
        <taxon>Endopterygota</taxon>
        <taxon>Diptera</taxon>
        <taxon>Brachycera</taxon>
        <taxon>Muscomorpha</taxon>
        <taxon>Muscoidea</taxon>
        <taxon>Muscidae</taxon>
        <taxon>Musca</taxon>
    </lineage>
</organism>
<dbReference type="PANTHER" id="PTHR12877:SF15">
    <property type="entry name" value="RHO GUANINE NUCLEOTIDE EXCHANGE FACTOR 17"/>
    <property type="match status" value="1"/>
</dbReference>
<evidence type="ECO:0000313" key="7">
    <source>
        <dbReference type="RefSeq" id="XP_011293537.1"/>
    </source>
</evidence>
<dbReference type="Pfam" id="PF19056">
    <property type="entry name" value="WD40_2"/>
    <property type="match status" value="1"/>
</dbReference>
<dbReference type="PANTHER" id="PTHR12877">
    <property type="entry name" value="RHO GUANINE NUCLEOTIDE EXCHANGE FACTOR"/>
    <property type="match status" value="1"/>
</dbReference>
<dbReference type="PROSITE" id="PS50010">
    <property type="entry name" value="DH_2"/>
    <property type="match status" value="1"/>
</dbReference>
<dbReference type="Gene3D" id="2.130.10.10">
    <property type="entry name" value="YVTN repeat-like/Quinoprotein amine dehydrogenase"/>
    <property type="match status" value="1"/>
</dbReference>
<dbReference type="Gene3D" id="2.30.29.30">
    <property type="entry name" value="Pleckstrin-homology domain (PH domain)/Phosphotyrosine-binding domain (PTB)"/>
    <property type="match status" value="1"/>
</dbReference>
<dbReference type="RefSeq" id="XP_011293537.1">
    <property type="nucleotide sequence ID" value="XM_011295235.2"/>
</dbReference>
<keyword evidence="6" id="KW-1185">Reference proteome</keyword>
<feature type="region of interest" description="Disordered" evidence="3">
    <location>
        <begin position="722"/>
        <end position="775"/>
    </location>
</feature>
<dbReference type="OrthoDB" id="4066896at2759"/>
<dbReference type="Gene3D" id="1.20.900.10">
    <property type="entry name" value="Dbl homology (DH) domain"/>
    <property type="match status" value="1"/>
</dbReference>
<dbReference type="AlphaFoldDB" id="A0A1I8MS36"/>
<dbReference type="InterPro" id="IPR011993">
    <property type="entry name" value="PH-like_dom_sf"/>
</dbReference>
<evidence type="ECO:0000256" key="3">
    <source>
        <dbReference type="SAM" id="MobiDB-lite"/>
    </source>
</evidence>
<feature type="compositionally biased region" description="Low complexity" evidence="3">
    <location>
        <begin position="729"/>
        <end position="744"/>
    </location>
</feature>
<keyword evidence="1" id="KW-0344">Guanine-nucleotide releasing factor</keyword>
<dbReference type="VEuPathDB" id="VectorBase:MDOA007873"/>
<feature type="compositionally biased region" description="Low complexity" evidence="3">
    <location>
        <begin position="764"/>
        <end position="775"/>
    </location>
</feature>
<dbReference type="Proteomes" id="UP001652621">
    <property type="component" value="Unplaced"/>
</dbReference>
<proteinExistence type="predicted"/>
<dbReference type="GeneID" id="101893211"/>
<dbReference type="FunFam" id="1.20.900.10:FF:000045">
    <property type="entry name" value="Uncharacterized protein, isoform C"/>
    <property type="match status" value="1"/>
</dbReference>
<dbReference type="Pfam" id="PF00621">
    <property type="entry name" value="RhoGEF"/>
    <property type="match status" value="1"/>
</dbReference>
<dbReference type="GO" id="GO:0005085">
    <property type="term" value="F:guanyl-nucleotide exchange factor activity"/>
    <property type="evidence" value="ECO:0007669"/>
    <property type="project" value="UniProtKB-KW"/>
</dbReference>
<dbReference type="KEGG" id="mde:101893211"/>
<reference evidence="5" key="1">
    <citation type="submission" date="2020-05" db="UniProtKB">
        <authorList>
            <consortium name="EnsemblMetazoa"/>
        </authorList>
    </citation>
    <scope>IDENTIFICATION</scope>
    <source>
        <strain evidence="5">Aabys</strain>
    </source>
</reference>
<evidence type="ECO:0000313" key="6">
    <source>
        <dbReference type="Proteomes" id="UP001652621"/>
    </source>
</evidence>
<dbReference type="InterPro" id="IPR039919">
    <property type="entry name" value="ARHGEF10/ARHGEF17"/>
</dbReference>
<feature type="region of interest" description="Disordered" evidence="3">
    <location>
        <begin position="597"/>
        <end position="646"/>
    </location>
</feature>
<dbReference type="CDD" id="cd00160">
    <property type="entry name" value="RhoGEF"/>
    <property type="match status" value="1"/>
</dbReference>
<feature type="compositionally biased region" description="Low complexity" evidence="3">
    <location>
        <begin position="597"/>
        <end position="626"/>
    </location>
</feature>
<protein>
    <submittedName>
        <fullName evidence="7">Rho guanine nucleotide exchange factor 17</fullName>
    </submittedName>
</protein>
<evidence type="ECO:0000313" key="5">
    <source>
        <dbReference type="EnsemblMetazoa" id="MDOA007873-PB"/>
    </source>
</evidence>
<dbReference type="InterPro" id="IPR000219">
    <property type="entry name" value="DH_dom"/>
</dbReference>
<feature type="compositionally biased region" description="Polar residues" evidence="3">
    <location>
        <begin position="662"/>
        <end position="673"/>
    </location>
</feature>
<evidence type="ECO:0000259" key="4">
    <source>
        <dbReference type="PROSITE" id="PS50010"/>
    </source>
</evidence>
<dbReference type="SUPFAM" id="SSF50998">
    <property type="entry name" value="Quinoprotein alcohol dehydrogenase-like"/>
    <property type="match status" value="1"/>
</dbReference>
<dbReference type="InterPro" id="IPR011047">
    <property type="entry name" value="Quinoprotein_ADH-like_sf"/>
</dbReference>
<reference evidence="7" key="2">
    <citation type="submission" date="2025-04" db="UniProtKB">
        <authorList>
            <consortium name="RefSeq"/>
        </authorList>
    </citation>
    <scope>IDENTIFICATION</scope>
    <source>
        <strain evidence="7">Aabys</strain>
    </source>
</reference>
<dbReference type="SUPFAM" id="SSF48065">
    <property type="entry name" value="DBL homology domain (DH-domain)"/>
    <property type="match status" value="1"/>
</dbReference>
<accession>A0A1I8MS36</accession>
<sequence>MTHNRENLRLSLHDLQQTTTAPINSSSSSSSVSQSMSVIANQAITTVANKFSKGGGAAAAGAAYQNEKCERLKKMTSITCSDSEDDSERRIQMDGNGKWQIGGYEGDTRTHIVHEIFRNEQSYVESLQTMVNRYLKALKSPEHAGVIEARTVDEIFFMVPDILEIHEKFLAELRNRLDNWDAQQKVGDAFMETFSKLEVLEVYTSFVNNCSRAKNAIRTTKHQRPAFAKFLETTAREHKGKLTLDYLLIKPVQKFPNYELLFQRLIKHTDHDHPDHKHLQDVLKLVHDILVHINCKEREILENGQREATLRELEGVIEGITDLIAPDRQFLLFDLVTMPSGQGARKERGFFLFNDLLVLTSIKKRSGTIRKPNTTTCPGTVASTLDTNKYKFLTKISLDCLEIVKTKDENIKRIMTEIENLAEDCNKLQQISEITSSLKMPHQYLEDVIRELLRDAQRQLSERQTNDAQLNMLELAVNSPNGTQKLSIVFSKSEKRTQWEETFNEAKQKLAATLERHPIPEFLTSIPIRKTRAGLQFTCAAATLSEKRDVWVCNSDGYVGQVCIMSLHPEPNVTSCNGVCNARILCVASVPAYSPHSSSIKSTSSSNDEQSVSSSTTSSTLKQQHQQQHHHHHHQQQQQQQQRSSLPPLSYTQQLLDYRKSISPNYSNPSSLIGTPEKKRDKSQSNSLAGGGSSSSVAASTASGGGAGANNSDIQLDLNLSSSDEEAEAANAAAAASSGVNSSSGGVGNSHGSGICERVPSPAPSTHTTGSTSTASTAIVGSSSTLYHGHQDSNPDESDGNQSTMWIGTEDGCIHVYNSTDNIRIKKNRIKIEHHAAVYSILYLDNRVFVALANGDICVYLRDGAVWNTTSSHCLSIGTVTSPVTKLLNVHGRLWCSIQGIIKVLDIETLAVVNQIQISSDSKPITNMCVSSNYVWISIQNSAHIKCFHSNTHQLITEVNLAQAVNKMLSNCDEIIRQHKAACLRVTSLLSCRDLIWIGTSAGVLLTIPSQGYEKGAPNVVPTGIPHGHTGHVRFLTYVETTGATGSASSGESGKDHETNAGSKSPKPKGESAANSATSTPGNILIISGGDGYEDFRNSGANSLSEIAGREDSTNHLLIWQI</sequence>
<dbReference type="VEuPathDB" id="VectorBase:MDOMA2_001949"/>
<gene>
    <name evidence="5" type="primary">101893211</name>
    <name evidence="7" type="synonym">LOC101893211</name>
</gene>
<evidence type="ECO:0000256" key="2">
    <source>
        <dbReference type="SAM" id="Coils"/>
    </source>
</evidence>
<feature type="compositionally biased region" description="Low complexity" evidence="3">
    <location>
        <begin position="684"/>
        <end position="702"/>
    </location>
</feature>
<feature type="region of interest" description="Disordered" evidence="3">
    <location>
        <begin position="661"/>
        <end position="710"/>
    </location>
</feature>
<feature type="region of interest" description="Disordered" evidence="3">
    <location>
        <begin position="785"/>
        <end position="804"/>
    </location>
</feature>
<dbReference type="FunFam" id="2.130.10.10:FF:000206">
    <property type="entry name" value="Rho guanine nucleotide exchange factor 17"/>
    <property type="match status" value="1"/>
</dbReference>
<dbReference type="InterPro" id="IPR035899">
    <property type="entry name" value="DBL_dom_sf"/>
</dbReference>